<evidence type="ECO:0000313" key="1">
    <source>
        <dbReference type="EMBL" id="CUN55212.1"/>
    </source>
</evidence>
<accession>A0A173XTC3</accession>
<proteinExistence type="predicted"/>
<gene>
    <name evidence="1" type="ORF">ERS852471_00124</name>
</gene>
<dbReference type="OrthoDB" id="9792639at2"/>
<protein>
    <submittedName>
        <fullName evidence="1">Uncharacterized protein</fullName>
    </submittedName>
</protein>
<dbReference type="AlphaFoldDB" id="A0A173XTC3"/>
<sequence length="145" mass="17097">MDGNIEILNFIYQNSEMGTETIKHLIDITEKSTNEEFKNILYSQYNEYNKIFKDSEKMIKDRGHDPKDINKFQKITTYIMINMKTLTDKSPSHLSEMLIQGSTMGVIDATKRINQYDDADKDVLELANKLLDFEKDNQEEWKKFL</sequence>
<name>A0A173XTC3_9CLOT</name>
<evidence type="ECO:0000313" key="2">
    <source>
        <dbReference type="Proteomes" id="UP000095594"/>
    </source>
</evidence>
<dbReference type="Proteomes" id="UP000095594">
    <property type="component" value="Unassembled WGS sequence"/>
</dbReference>
<dbReference type="RefSeq" id="WP_055262875.1">
    <property type="nucleotide sequence ID" value="NZ_CABIXQ010000001.1"/>
</dbReference>
<reference evidence="1 2" key="1">
    <citation type="submission" date="2015-09" db="EMBL/GenBank/DDBJ databases">
        <authorList>
            <consortium name="Pathogen Informatics"/>
        </authorList>
    </citation>
    <scope>NUCLEOTIDE SEQUENCE [LARGE SCALE GENOMIC DNA]</scope>
    <source>
        <strain evidence="1 2">2789STDY5834856</strain>
    </source>
</reference>
<dbReference type="EMBL" id="CYZX01000001">
    <property type="protein sequence ID" value="CUN55212.1"/>
    <property type="molecule type" value="Genomic_DNA"/>
</dbReference>
<organism evidence="1 2">
    <name type="scientific">Clostridium disporicum</name>
    <dbReference type="NCBI Taxonomy" id="84024"/>
    <lineage>
        <taxon>Bacteria</taxon>
        <taxon>Bacillati</taxon>
        <taxon>Bacillota</taxon>
        <taxon>Clostridia</taxon>
        <taxon>Eubacteriales</taxon>
        <taxon>Clostridiaceae</taxon>
        <taxon>Clostridium</taxon>
    </lineage>
</organism>